<dbReference type="GO" id="GO:0000166">
    <property type="term" value="F:nucleotide binding"/>
    <property type="evidence" value="ECO:0007669"/>
    <property type="project" value="UniProtKB-KW"/>
</dbReference>
<dbReference type="EMBL" id="JACRYT010000001">
    <property type="protein sequence ID" value="MBC6678246.1"/>
    <property type="molecule type" value="Genomic_DNA"/>
</dbReference>
<comment type="caution">
    <text evidence="8">The sequence shown here is derived from an EMBL/GenBank/DDBJ whole genome shotgun (WGS) entry which is preliminary data.</text>
</comment>
<protein>
    <submittedName>
        <fullName evidence="8">GTP-binding protein</fullName>
    </submittedName>
</protein>
<keyword evidence="2" id="KW-0378">Hydrolase</keyword>
<evidence type="ECO:0000259" key="7">
    <source>
        <dbReference type="Pfam" id="PF07683"/>
    </source>
</evidence>
<evidence type="ECO:0000259" key="6">
    <source>
        <dbReference type="Pfam" id="PF02492"/>
    </source>
</evidence>
<dbReference type="GO" id="GO:0005737">
    <property type="term" value="C:cytoplasm"/>
    <property type="evidence" value="ECO:0007669"/>
    <property type="project" value="TreeGrafter"/>
</dbReference>
<keyword evidence="1" id="KW-0547">Nucleotide-binding</keyword>
<dbReference type="SUPFAM" id="SSF90002">
    <property type="entry name" value="Hypothetical protein YjiA, C-terminal domain"/>
    <property type="match status" value="1"/>
</dbReference>
<name>A0A923NHR2_9FIRM</name>
<dbReference type="Pfam" id="PF07683">
    <property type="entry name" value="CobW_C"/>
    <property type="match status" value="1"/>
</dbReference>
<dbReference type="InterPro" id="IPR027417">
    <property type="entry name" value="P-loop_NTPase"/>
</dbReference>
<evidence type="ECO:0000256" key="4">
    <source>
        <dbReference type="ARBA" id="ARBA00034320"/>
    </source>
</evidence>
<feature type="domain" description="CobW/HypB/UreG nucleotide-binding" evidence="6">
    <location>
        <begin position="3"/>
        <end position="175"/>
    </location>
</feature>
<dbReference type="Pfam" id="PF02492">
    <property type="entry name" value="cobW"/>
    <property type="match status" value="1"/>
</dbReference>
<dbReference type="Gene3D" id="3.30.1220.10">
    <property type="entry name" value="CobW-like, C-terminal domain"/>
    <property type="match status" value="1"/>
</dbReference>
<feature type="domain" description="CobW C-terminal" evidence="7">
    <location>
        <begin position="214"/>
        <end position="298"/>
    </location>
</feature>
<evidence type="ECO:0000256" key="5">
    <source>
        <dbReference type="ARBA" id="ARBA00049117"/>
    </source>
</evidence>
<evidence type="ECO:0000256" key="2">
    <source>
        <dbReference type="ARBA" id="ARBA00022801"/>
    </source>
</evidence>
<proteinExistence type="inferred from homology"/>
<accession>A0A923NHR2</accession>
<dbReference type="InterPro" id="IPR011629">
    <property type="entry name" value="CobW-like_C"/>
</dbReference>
<keyword evidence="9" id="KW-1185">Reference proteome</keyword>
<comment type="similarity">
    <text evidence="4">Belongs to the SIMIBI class G3E GTPase family. ZNG1 subfamily.</text>
</comment>
<dbReference type="Gene3D" id="3.40.50.300">
    <property type="entry name" value="P-loop containing nucleotide triphosphate hydrolases"/>
    <property type="match status" value="1"/>
</dbReference>
<evidence type="ECO:0000256" key="3">
    <source>
        <dbReference type="ARBA" id="ARBA00023186"/>
    </source>
</evidence>
<dbReference type="PANTHER" id="PTHR13748">
    <property type="entry name" value="COBW-RELATED"/>
    <property type="match status" value="1"/>
</dbReference>
<dbReference type="InterPro" id="IPR051316">
    <property type="entry name" value="Zinc-reg_GTPase_activator"/>
</dbReference>
<evidence type="ECO:0000313" key="8">
    <source>
        <dbReference type="EMBL" id="MBC6678246.1"/>
    </source>
</evidence>
<keyword evidence="3" id="KW-0143">Chaperone</keyword>
<reference evidence="8" key="1">
    <citation type="submission" date="2020-08" db="EMBL/GenBank/DDBJ databases">
        <title>Genome public.</title>
        <authorList>
            <person name="Liu C."/>
            <person name="Sun Q."/>
        </authorList>
    </citation>
    <scope>NUCLEOTIDE SEQUENCE</scope>
    <source>
        <strain evidence="8">BX12</strain>
    </source>
</reference>
<dbReference type="InterPro" id="IPR036627">
    <property type="entry name" value="CobW-likC_sf"/>
</dbReference>
<dbReference type="RefSeq" id="WP_187301449.1">
    <property type="nucleotide sequence ID" value="NZ_JACRYT010000001.1"/>
</dbReference>
<organism evidence="8 9">
    <name type="scientific">Zhenpiania hominis</name>
    <dbReference type="NCBI Taxonomy" id="2763644"/>
    <lineage>
        <taxon>Bacteria</taxon>
        <taxon>Bacillati</taxon>
        <taxon>Bacillota</taxon>
        <taxon>Clostridia</taxon>
        <taxon>Peptostreptococcales</taxon>
        <taxon>Anaerovoracaceae</taxon>
        <taxon>Zhenpiania</taxon>
    </lineage>
</organism>
<dbReference type="PANTHER" id="PTHR13748:SF62">
    <property type="entry name" value="COBW DOMAIN-CONTAINING PROTEIN"/>
    <property type="match status" value="1"/>
</dbReference>
<comment type="catalytic activity">
    <reaction evidence="5">
        <text>GTP + H2O = GDP + phosphate + H(+)</text>
        <dbReference type="Rhea" id="RHEA:19669"/>
        <dbReference type="ChEBI" id="CHEBI:15377"/>
        <dbReference type="ChEBI" id="CHEBI:15378"/>
        <dbReference type="ChEBI" id="CHEBI:37565"/>
        <dbReference type="ChEBI" id="CHEBI:43474"/>
        <dbReference type="ChEBI" id="CHEBI:58189"/>
    </reaction>
    <physiologicalReaction direction="left-to-right" evidence="5">
        <dbReference type="Rhea" id="RHEA:19670"/>
    </physiologicalReaction>
</comment>
<dbReference type="GO" id="GO:0016787">
    <property type="term" value="F:hydrolase activity"/>
    <property type="evidence" value="ECO:0007669"/>
    <property type="project" value="UniProtKB-KW"/>
</dbReference>
<evidence type="ECO:0000313" key="9">
    <source>
        <dbReference type="Proteomes" id="UP000602647"/>
    </source>
</evidence>
<gene>
    <name evidence="8" type="ORF">H9L42_00175</name>
</gene>
<evidence type="ECO:0000256" key="1">
    <source>
        <dbReference type="ARBA" id="ARBA00022741"/>
    </source>
</evidence>
<dbReference type="Proteomes" id="UP000602647">
    <property type="component" value="Unassembled WGS sequence"/>
</dbReference>
<dbReference type="AlphaFoldDB" id="A0A923NHR2"/>
<dbReference type="InterPro" id="IPR003495">
    <property type="entry name" value="CobW/HypB/UreG_nucleotide-bd"/>
</dbReference>
<dbReference type="SUPFAM" id="SSF52540">
    <property type="entry name" value="P-loop containing nucleoside triphosphate hydrolases"/>
    <property type="match status" value="1"/>
</dbReference>
<sequence length="302" mass="33696">MKVRIISGFLGAGKTTFLNKLLPELGEQTVVIENEFGEVSIDSGRVKDGIPVREIYAGCICCSLAADFQQALKDIAVEQKEQQVLIEPSGVGRLSDVAKACKDAGNQAGIEIEPLITIVDVTAFEEDRKQFGQFYLDQIKNADVIFLSYIEELSEADLSVRMEEIHMLNPKAAIYKENWIEKDGRELLAFLKSVKLESRKLFFSHAELPEEHSFSSVFLESNGHASEKEIRQWIAKWDSGCYGTILRAKGIILTEKTAVAVDYTPYHYTLSAAEAPEENGLVLIGYHLDKKALAADMERRTS</sequence>